<evidence type="ECO:0000259" key="1">
    <source>
        <dbReference type="Pfam" id="PF00144"/>
    </source>
</evidence>
<keyword evidence="2" id="KW-0645">Protease</keyword>
<dbReference type="PANTHER" id="PTHR46825:SF9">
    <property type="entry name" value="BETA-LACTAMASE-RELATED DOMAIN-CONTAINING PROTEIN"/>
    <property type="match status" value="1"/>
</dbReference>
<dbReference type="Proteomes" id="UP000330809">
    <property type="component" value="Unassembled WGS sequence"/>
</dbReference>
<dbReference type="InterPro" id="IPR012338">
    <property type="entry name" value="Beta-lactam/transpept-like"/>
</dbReference>
<sequence>MLSSLVSNGQQPTSDQSELVVPWWSFTKTILAVTALSLVRDGRVGLDTPIPGQPFTLRQLLRHEAGLADYGELADYHAAVANHEAAWSADGMMQRLDGARLRYTPGTGWRYSNVGYLLIGKLIEQLTDMALEEAVGRFALTPLGLSRVRFAKTPADLQDTHLGNTSNYDPGWVYHGLLIGPISQAALFLDRLFAGHLLPTGLLQDMQIAKALGGSIPGRPWITPGYGLGLMRGSIDGGFTLCGHTGCGPGSVIAVYRICDGDTSACCAVFGAGTREGTVETLAAEQLIQVLRSGGKVV</sequence>
<accession>A0A449ISJ2</accession>
<feature type="domain" description="Beta-lactamase-related" evidence="1">
    <location>
        <begin position="18"/>
        <end position="256"/>
    </location>
</feature>
<dbReference type="InterPro" id="IPR001466">
    <property type="entry name" value="Beta-lactam-related"/>
</dbReference>
<dbReference type="EMBL" id="CAACYJ010000040">
    <property type="protein sequence ID" value="VFB22335.1"/>
    <property type="molecule type" value="Genomic_DNA"/>
</dbReference>
<dbReference type="RefSeq" id="WP_133145141.1">
    <property type="nucleotide sequence ID" value="NZ_CAACYJ010000040.1"/>
</dbReference>
<protein>
    <submittedName>
        <fullName evidence="2">Putative betalactamase</fullName>
        <ecNumber evidence="2">3.4.16.4</ecNumber>
    </submittedName>
</protein>
<dbReference type="SUPFAM" id="SSF56601">
    <property type="entry name" value="beta-lactamase/transpeptidase-like"/>
    <property type="match status" value="1"/>
</dbReference>
<organism evidence="2 3">
    <name type="scientific">Pseudomonas fragi</name>
    <dbReference type="NCBI Taxonomy" id="296"/>
    <lineage>
        <taxon>Bacteria</taxon>
        <taxon>Pseudomonadati</taxon>
        <taxon>Pseudomonadota</taxon>
        <taxon>Gammaproteobacteria</taxon>
        <taxon>Pseudomonadales</taxon>
        <taxon>Pseudomonadaceae</taxon>
        <taxon>Pseudomonas</taxon>
    </lineage>
</organism>
<evidence type="ECO:0000313" key="2">
    <source>
        <dbReference type="EMBL" id="VFB22335.1"/>
    </source>
</evidence>
<reference evidence="2 3" key="1">
    <citation type="submission" date="2019-02" db="EMBL/GenBank/DDBJ databases">
        <authorList>
            <consortium name="Pathogen Informatics"/>
        </authorList>
    </citation>
    <scope>NUCLEOTIDE SEQUENCE [LARGE SCALE GENOMIC DNA]</scope>
    <source>
        <strain evidence="2 3">3012STDY7103891</strain>
    </source>
</reference>
<dbReference type="Gene3D" id="3.40.710.10">
    <property type="entry name" value="DD-peptidase/beta-lactamase superfamily"/>
    <property type="match status" value="1"/>
</dbReference>
<proteinExistence type="predicted"/>
<dbReference type="EC" id="3.4.16.4" evidence="2"/>
<gene>
    <name evidence="2" type="ORF">NCTC10754_05024</name>
</gene>
<dbReference type="PANTHER" id="PTHR46825">
    <property type="entry name" value="D-ALANYL-D-ALANINE-CARBOXYPEPTIDASE/ENDOPEPTIDASE AMPH"/>
    <property type="match status" value="1"/>
</dbReference>
<dbReference type="Pfam" id="PF00144">
    <property type="entry name" value="Beta-lactamase"/>
    <property type="match status" value="1"/>
</dbReference>
<dbReference type="AlphaFoldDB" id="A0A449ISJ2"/>
<keyword evidence="2" id="KW-0378">Hydrolase</keyword>
<dbReference type="GO" id="GO:0009002">
    <property type="term" value="F:serine-type D-Ala-D-Ala carboxypeptidase activity"/>
    <property type="evidence" value="ECO:0007669"/>
    <property type="project" value="UniProtKB-EC"/>
</dbReference>
<evidence type="ECO:0000313" key="3">
    <source>
        <dbReference type="Proteomes" id="UP000330809"/>
    </source>
</evidence>
<name>A0A449ISJ2_PSEFR</name>
<keyword evidence="2" id="KW-0121">Carboxypeptidase</keyword>
<dbReference type="InterPro" id="IPR050491">
    <property type="entry name" value="AmpC-like"/>
</dbReference>